<keyword evidence="1" id="KW-0863">Zinc-finger</keyword>
<sequence length="958" mass="106972">MSKALTAEPASHLHMNDEDHDAAKIQSSQGDLYKLITCHYWKQGRCNLYENHCLFAHVETGQESPSGRNPAKAFTCPTWKAHHCGKSSDECLYSHEDTGLYVGFNNDVLRKHITCYYWKVSGSCRHYEQDCSYAHRDTGILAWQPAKDAQSAPGKNSLKNYMCPRWESNQTCMWYPINCPYNHSPTALSCHRSATESRRNVRQVEHSPDWESEPVLGPSPSTYVSQVMPPFSMDGVKERKNKHRDAQKDETCTAVAGVQLHTPAIAPGASRITPTRDDPPAIRHHPFTGRHMAKRGGRTVRNLPSKQSSGTALNNSLRSPSQDQHNQHNSSIRDSASTWPGTPDFSGTAGDTSAKSLAGNRVKKCEKCERRILGSANRCFSCATTDATHNEDDSRALGGRSNAVDLELSDLAIPKVFPAQKMSQNEYGFDESSRRLVARVLKRAAQDDDLFVSRKRLKISTLPMNSQTALSTRTSASRPQSPAKVGIAQSSATEIPKTPSSGRLPPTSLSKSTSAMEKGNAQSLEKTQAPGELHAEFFESDNQPHDARTSRALVSDDNHWQDESVKSAAKHRVNSSAKSAEANRCYWLKIKQAASLHHQASNSLSVSKYREKALKVAVALGVTETSDESMVDAIEYVAAETGPIGRFASKVNLTPRLNSEHPRLRSRARAAAIEDPLRDSGGDSNDDLPLAIIRRRNRPKDHRSSLEHAAMPVTLTLGNSNEQGNRLDPFAKRPTGTRHPRPQHGKARPGWTDDEEQRALERLRERGVKIETDSDSDELLSDDDAPRQAPALVTDRLHRVLESQNPFDVDSSLDLRNPENRYQALGKIPPWNRNRPTKKQLMGNLLLYQCRDNKLKFGNPHYNVMRKSREVLVNAIIEKDDVLNSPDECSGREPEIQQVPMTFREFIGMPKQATITRGKSKDELTFVERLNHTDRSLLGASTRTRRYRDDEVFPFIKG</sequence>
<feature type="zinc finger region" description="C3H1-type" evidence="1">
    <location>
        <begin position="109"/>
        <end position="138"/>
    </location>
</feature>
<dbReference type="GeneID" id="25277733"/>
<dbReference type="SMART" id="SM00356">
    <property type="entry name" value="ZnF_C3H1"/>
    <property type="match status" value="4"/>
</dbReference>
<evidence type="ECO:0000256" key="2">
    <source>
        <dbReference type="SAM" id="MobiDB-lite"/>
    </source>
</evidence>
<dbReference type="PROSITE" id="PS50103">
    <property type="entry name" value="ZF_C3H1"/>
    <property type="match status" value="2"/>
</dbReference>
<feature type="region of interest" description="Disordered" evidence="2">
    <location>
        <begin position="268"/>
        <end position="360"/>
    </location>
</feature>
<reference evidence="4 5" key="1">
    <citation type="submission" date="2013-03" db="EMBL/GenBank/DDBJ databases">
        <title>The Genome Sequence of Exophiala aquamarina CBS 119918.</title>
        <authorList>
            <consortium name="The Broad Institute Genomics Platform"/>
            <person name="Cuomo C."/>
            <person name="de Hoog S."/>
            <person name="Gorbushina A."/>
            <person name="Walker B."/>
            <person name="Young S.K."/>
            <person name="Zeng Q."/>
            <person name="Gargeya S."/>
            <person name="Fitzgerald M."/>
            <person name="Haas B."/>
            <person name="Abouelleil A."/>
            <person name="Allen A.W."/>
            <person name="Alvarado L."/>
            <person name="Arachchi H.M."/>
            <person name="Berlin A.M."/>
            <person name="Chapman S.B."/>
            <person name="Gainer-Dewar J."/>
            <person name="Goldberg J."/>
            <person name="Griggs A."/>
            <person name="Gujja S."/>
            <person name="Hansen M."/>
            <person name="Howarth C."/>
            <person name="Imamovic A."/>
            <person name="Ireland A."/>
            <person name="Larimer J."/>
            <person name="McCowan C."/>
            <person name="Murphy C."/>
            <person name="Pearson M."/>
            <person name="Poon T.W."/>
            <person name="Priest M."/>
            <person name="Roberts A."/>
            <person name="Saif S."/>
            <person name="Shea T."/>
            <person name="Sisk P."/>
            <person name="Sykes S."/>
            <person name="Wortman J."/>
            <person name="Nusbaum C."/>
            <person name="Birren B."/>
        </authorList>
    </citation>
    <scope>NUCLEOTIDE SEQUENCE [LARGE SCALE GENOMIC DNA]</scope>
    <source>
        <strain evidence="4 5">CBS 119918</strain>
    </source>
</reference>
<dbReference type="AlphaFoldDB" id="A0A072PNA5"/>
<feature type="region of interest" description="Disordered" evidence="2">
    <location>
        <begin position="464"/>
        <end position="526"/>
    </location>
</feature>
<dbReference type="RefSeq" id="XP_013263817.1">
    <property type="nucleotide sequence ID" value="XM_013408363.1"/>
</dbReference>
<feature type="domain" description="C3H1-type" evidence="3">
    <location>
        <begin position="32"/>
        <end position="60"/>
    </location>
</feature>
<dbReference type="STRING" id="1182545.A0A072PNA5"/>
<name>A0A072PNA5_9EURO</name>
<gene>
    <name evidence="4" type="ORF">A1O9_02792</name>
</gene>
<dbReference type="GO" id="GO:0008270">
    <property type="term" value="F:zinc ion binding"/>
    <property type="evidence" value="ECO:0007669"/>
    <property type="project" value="UniProtKB-KW"/>
</dbReference>
<accession>A0A072PNA5</accession>
<feature type="compositionally biased region" description="Acidic residues" evidence="2">
    <location>
        <begin position="773"/>
        <end position="783"/>
    </location>
</feature>
<comment type="caution">
    <text evidence="4">The sequence shown here is derived from an EMBL/GenBank/DDBJ whole genome shotgun (WGS) entry which is preliminary data.</text>
</comment>
<dbReference type="Gene3D" id="3.30.1370.210">
    <property type="match status" value="1"/>
</dbReference>
<evidence type="ECO:0000256" key="1">
    <source>
        <dbReference type="PROSITE-ProRule" id="PRU00723"/>
    </source>
</evidence>
<evidence type="ECO:0000259" key="3">
    <source>
        <dbReference type="PROSITE" id="PS50103"/>
    </source>
</evidence>
<protein>
    <recommendedName>
        <fullName evidence="3">C3H1-type domain-containing protein</fullName>
    </recommendedName>
</protein>
<feature type="region of interest" description="Disordered" evidence="2">
    <location>
        <begin position="695"/>
        <end position="788"/>
    </location>
</feature>
<feature type="domain" description="C3H1-type" evidence="3">
    <location>
        <begin position="109"/>
        <end position="138"/>
    </location>
</feature>
<dbReference type="OrthoDB" id="4119286at2759"/>
<feature type="compositionally biased region" description="Polar residues" evidence="2">
    <location>
        <begin position="488"/>
        <end position="526"/>
    </location>
</feature>
<dbReference type="HOGENOM" id="CLU_278861_0_0_1"/>
<keyword evidence="1" id="KW-0479">Metal-binding</keyword>
<dbReference type="Proteomes" id="UP000027920">
    <property type="component" value="Unassembled WGS sequence"/>
</dbReference>
<keyword evidence="5" id="KW-1185">Reference proteome</keyword>
<organism evidence="4 5">
    <name type="scientific">Exophiala aquamarina CBS 119918</name>
    <dbReference type="NCBI Taxonomy" id="1182545"/>
    <lineage>
        <taxon>Eukaryota</taxon>
        <taxon>Fungi</taxon>
        <taxon>Dikarya</taxon>
        <taxon>Ascomycota</taxon>
        <taxon>Pezizomycotina</taxon>
        <taxon>Eurotiomycetes</taxon>
        <taxon>Chaetothyriomycetidae</taxon>
        <taxon>Chaetothyriales</taxon>
        <taxon>Herpotrichiellaceae</taxon>
        <taxon>Exophiala</taxon>
    </lineage>
</organism>
<dbReference type="InterPro" id="IPR000571">
    <property type="entry name" value="Znf_CCCH"/>
</dbReference>
<feature type="compositionally biased region" description="Basic residues" evidence="2">
    <location>
        <begin position="282"/>
        <end position="298"/>
    </location>
</feature>
<evidence type="ECO:0000313" key="4">
    <source>
        <dbReference type="EMBL" id="KEF61227.1"/>
    </source>
</evidence>
<feature type="compositionally biased region" description="Basic residues" evidence="2">
    <location>
        <begin position="735"/>
        <end position="747"/>
    </location>
</feature>
<feature type="compositionally biased region" description="Polar residues" evidence="2">
    <location>
        <begin position="302"/>
        <end position="340"/>
    </location>
</feature>
<dbReference type="EMBL" id="AMGV01000002">
    <property type="protein sequence ID" value="KEF61227.1"/>
    <property type="molecule type" value="Genomic_DNA"/>
</dbReference>
<feature type="compositionally biased region" description="Polar residues" evidence="2">
    <location>
        <begin position="464"/>
        <end position="480"/>
    </location>
</feature>
<keyword evidence="1" id="KW-0862">Zinc</keyword>
<dbReference type="VEuPathDB" id="FungiDB:A1O9_02792"/>
<dbReference type="Gene3D" id="4.10.1000.10">
    <property type="entry name" value="Zinc finger, CCCH-type"/>
    <property type="match status" value="1"/>
</dbReference>
<feature type="zinc finger region" description="C3H1-type" evidence="1">
    <location>
        <begin position="32"/>
        <end position="60"/>
    </location>
</feature>
<proteinExistence type="predicted"/>
<feature type="compositionally biased region" description="Basic and acidic residues" evidence="2">
    <location>
        <begin position="757"/>
        <end position="772"/>
    </location>
</feature>
<evidence type="ECO:0000313" key="5">
    <source>
        <dbReference type="Proteomes" id="UP000027920"/>
    </source>
</evidence>